<dbReference type="InterPro" id="IPR013406">
    <property type="entry name" value="CHP02574_addiction_mod"/>
</dbReference>
<dbReference type="Pfam" id="PF09720">
    <property type="entry name" value="Unstab_antitox"/>
    <property type="match status" value="1"/>
</dbReference>
<accession>A0A1I1ELL0</accession>
<name>A0A1I1ELL0_9GAMM</name>
<gene>
    <name evidence="1" type="ORF">SAMN05660443_0690</name>
</gene>
<evidence type="ECO:0000313" key="1">
    <source>
        <dbReference type="EMBL" id="SFB87984.1"/>
    </source>
</evidence>
<proteinExistence type="predicted"/>
<sequence>MDVSELIREVELLPVEERAKVAESVLQSLNPPEPEIDQQWAAVARQRLEEVRSGSVQTLPGEEVFARIWKSLEK</sequence>
<keyword evidence="2" id="KW-1185">Reference proteome</keyword>
<dbReference type="Proteomes" id="UP000199058">
    <property type="component" value="Unassembled WGS sequence"/>
</dbReference>
<organism evidence="1 2">
    <name type="scientific">Marinospirillum celere</name>
    <dbReference type="NCBI Taxonomy" id="1122252"/>
    <lineage>
        <taxon>Bacteria</taxon>
        <taxon>Pseudomonadati</taxon>
        <taxon>Pseudomonadota</taxon>
        <taxon>Gammaproteobacteria</taxon>
        <taxon>Oceanospirillales</taxon>
        <taxon>Oceanospirillaceae</taxon>
        <taxon>Marinospirillum</taxon>
    </lineage>
</organism>
<dbReference type="NCBIfam" id="TIGR02574">
    <property type="entry name" value="stabl_TIGR02574"/>
    <property type="match status" value="1"/>
</dbReference>
<evidence type="ECO:0000313" key="2">
    <source>
        <dbReference type="Proteomes" id="UP000199058"/>
    </source>
</evidence>
<dbReference type="EMBL" id="FOLH01000001">
    <property type="protein sequence ID" value="SFB87984.1"/>
    <property type="molecule type" value="Genomic_DNA"/>
</dbReference>
<dbReference type="OrthoDB" id="8549727at2"/>
<dbReference type="RefSeq" id="WP_091959181.1">
    <property type="nucleotide sequence ID" value="NZ_FOLH01000001.1"/>
</dbReference>
<dbReference type="AlphaFoldDB" id="A0A1I1ELL0"/>
<dbReference type="STRING" id="1122252.SAMN05660443_0690"/>
<reference evidence="1 2" key="1">
    <citation type="submission" date="2016-10" db="EMBL/GenBank/DDBJ databases">
        <authorList>
            <person name="de Groot N.N."/>
        </authorList>
    </citation>
    <scope>NUCLEOTIDE SEQUENCE [LARGE SCALE GENOMIC DNA]</scope>
    <source>
        <strain evidence="1 2">DSM 18438</strain>
    </source>
</reference>
<protein>
    <submittedName>
        <fullName evidence="1">Putative addiction module component, TIGR02574 family</fullName>
    </submittedName>
</protein>